<dbReference type="AlphaFoldDB" id="A0A855S9P2"/>
<dbReference type="GeneID" id="61227533"/>
<gene>
    <name evidence="1" type="ORF">C0W41_15165</name>
</gene>
<comment type="caution">
    <text evidence="1">The sequence shown here is derived from an EMBL/GenBank/DDBJ whole genome shotgun (WGS) entry which is preliminary data.</text>
</comment>
<dbReference type="RefSeq" id="WP_080900293.1">
    <property type="nucleotide sequence ID" value="NZ_JZSX01000038.1"/>
</dbReference>
<organism evidence="1 2">
    <name type="scientific">Photobacterium angustum</name>
    <dbReference type="NCBI Taxonomy" id="661"/>
    <lineage>
        <taxon>Bacteria</taxon>
        <taxon>Pseudomonadati</taxon>
        <taxon>Pseudomonadota</taxon>
        <taxon>Gammaproteobacteria</taxon>
        <taxon>Vibrionales</taxon>
        <taxon>Vibrionaceae</taxon>
        <taxon>Photobacterium</taxon>
    </lineage>
</organism>
<sequence length="241" mass="27242">MDMKYNNQLSFESGLILRNIIIVMVLTLLTTKGNAASFNSEVWKSNKVGLFPMVISNMGNSVAAYDADFNKITFFTQENKETCLNMNNTDLIINNKPIKVKSIYSYHNCLIQAKNKKDSAYIVSQFKDKSKVDVGPLHFSAIGFNDEAVLTNIDETVSWGFKKEKQLNFKSIGAMDGWEGVWGGEKVELYQYSRSNNITLDVFEAEVLDQHGTNWFEVCQFKNLLMLSSGDKACKALIDHL</sequence>
<accession>A0A855S9P2</accession>
<proteinExistence type="predicted"/>
<dbReference type="Proteomes" id="UP000241440">
    <property type="component" value="Unassembled WGS sequence"/>
</dbReference>
<name>A0A855S9P2_PHOAN</name>
<dbReference type="EMBL" id="PYOY01000008">
    <property type="protein sequence ID" value="PSX06237.1"/>
    <property type="molecule type" value="Genomic_DNA"/>
</dbReference>
<evidence type="ECO:0000313" key="1">
    <source>
        <dbReference type="EMBL" id="PSX06237.1"/>
    </source>
</evidence>
<evidence type="ECO:0000313" key="2">
    <source>
        <dbReference type="Proteomes" id="UP000241440"/>
    </source>
</evidence>
<reference evidence="1 2" key="1">
    <citation type="submission" date="2018-01" db="EMBL/GenBank/DDBJ databases">
        <title>Whole genome sequencing of Histamine producing bacteria.</title>
        <authorList>
            <person name="Butler K."/>
        </authorList>
    </citation>
    <scope>NUCLEOTIDE SEQUENCE [LARGE SCALE GENOMIC DNA]</scope>
    <source>
        <strain evidence="1 2">A2-1</strain>
    </source>
</reference>
<protein>
    <submittedName>
        <fullName evidence="1">Uncharacterized protein</fullName>
    </submittedName>
</protein>